<dbReference type="EMBL" id="CP095873">
    <property type="protein sequence ID" value="UPL19754.1"/>
    <property type="molecule type" value="Genomic_DNA"/>
</dbReference>
<evidence type="ECO:0000313" key="2">
    <source>
        <dbReference type="Proteomes" id="UP000830925"/>
    </source>
</evidence>
<gene>
    <name evidence="1" type="ORF">MXF72_09905</name>
</gene>
<proteinExistence type="predicted"/>
<dbReference type="AlphaFoldDB" id="A0AAE9H7U3"/>
<dbReference type="Proteomes" id="UP000830925">
    <property type="component" value="Chromosome"/>
</dbReference>
<reference evidence="1" key="1">
    <citation type="submission" date="2022-04" db="EMBL/GenBank/DDBJ databases">
        <title>Genomic mining of Alcaligenes faecalis D334 producing ectoin and derivatives.</title>
        <authorList>
            <person name="Doan V.T."/>
            <person name="Quach N.T."/>
            <person name="Vu T.-H.-N."/>
            <person name="Phi Q.-T."/>
        </authorList>
    </citation>
    <scope>NUCLEOTIDE SEQUENCE</scope>
    <source>
        <strain evidence="1">D334</strain>
    </source>
</reference>
<accession>A0AAE9H7U3</accession>
<dbReference type="RefSeq" id="WP_035267742.1">
    <property type="nucleotide sequence ID" value="NZ_CP095873.1"/>
</dbReference>
<dbReference type="GeneID" id="96775689"/>
<sequence length="178" mass="20759">MKRTLLIAFFLITCTLSALFAWNYFSIWQPVSQSLDKDHRNKTIEVRAHYQYALNPNVLVFDLRSFSAETSQIDIMRVLFQTADSLREKSFEQVILAYQGTEKFALSGKYFKKIGKEYAWQNPIVLTRTFAENVTDLQGKPAFGTWTGGIFAVMKNQLDDLATLHRRWYLDDWIANIR</sequence>
<protein>
    <submittedName>
        <fullName evidence="1">Uncharacterized protein</fullName>
    </submittedName>
</protein>
<evidence type="ECO:0000313" key="1">
    <source>
        <dbReference type="EMBL" id="UPL19754.1"/>
    </source>
</evidence>
<name>A0AAE9H7U3_ALCFA</name>
<organism evidence="1 2">
    <name type="scientific">Alcaligenes faecalis</name>
    <dbReference type="NCBI Taxonomy" id="511"/>
    <lineage>
        <taxon>Bacteria</taxon>
        <taxon>Pseudomonadati</taxon>
        <taxon>Pseudomonadota</taxon>
        <taxon>Betaproteobacteria</taxon>
        <taxon>Burkholderiales</taxon>
        <taxon>Alcaligenaceae</taxon>
        <taxon>Alcaligenes</taxon>
    </lineage>
</organism>